<keyword evidence="4" id="KW-0808">Transferase</keyword>
<evidence type="ECO:0000256" key="4">
    <source>
        <dbReference type="ARBA" id="ARBA00022679"/>
    </source>
</evidence>
<dbReference type="Gene3D" id="3.30.950.10">
    <property type="entry name" value="Methyltransferase, Cobalt-precorrin-4 Transmethylase, Domain 2"/>
    <property type="match status" value="1"/>
</dbReference>
<keyword evidence="5" id="KW-0949">S-adenosyl-L-methionine</keyword>
<protein>
    <submittedName>
        <fullName evidence="7">Precorrin-6A synthase (Deacetylating)</fullName>
    </submittedName>
</protein>
<name>A0ABP7J6Y2_9ACTN</name>
<keyword evidence="8" id="KW-1185">Reference proteome</keyword>
<dbReference type="Pfam" id="PF00590">
    <property type="entry name" value="TP_methylase"/>
    <property type="match status" value="1"/>
</dbReference>
<dbReference type="PANTHER" id="PTHR43467:SF1">
    <property type="entry name" value="PRECORRIN-6A SYNTHASE [DEACETYLATING]"/>
    <property type="match status" value="1"/>
</dbReference>
<evidence type="ECO:0000256" key="3">
    <source>
        <dbReference type="ARBA" id="ARBA00022603"/>
    </source>
</evidence>
<dbReference type="InterPro" id="IPR014776">
    <property type="entry name" value="4pyrrole_Mease_sub2"/>
</dbReference>
<evidence type="ECO:0000313" key="8">
    <source>
        <dbReference type="Proteomes" id="UP001501009"/>
    </source>
</evidence>
<dbReference type="InterPro" id="IPR000878">
    <property type="entry name" value="4pyrrol_Mease"/>
</dbReference>
<evidence type="ECO:0000256" key="1">
    <source>
        <dbReference type="ARBA" id="ARBA00004953"/>
    </source>
</evidence>
<dbReference type="InterPro" id="IPR012797">
    <property type="entry name" value="CobF"/>
</dbReference>
<feature type="domain" description="Tetrapyrrole methylase" evidence="6">
    <location>
        <begin position="9"/>
        <end position="233"/>
    </location>
</feature>
<dbReference type="CDD" id="cd11643">
    <property type="entry name" value="Precorrin-6A-synthase"/>
    <property type="match status" value="1"/>
</dbReference>
<dbReference type="PIRSF" id="PIRSF036525">
    <property type="entry name" value="CobF"/>
    <property type="match status" value="1"/>
</dbReference>
<sequence length="263" mass="29346">MRQTRGVRKIHVIGIGAGDPDQLTLQAVRALRSTDVFFILEKGEVKDDLTRLRRDMLDAHIPQGSSYRVVEARDPERDRKAGGAAYSPAVGDWRSARADIYERLIAGELGEDESGAFLVWGDPALYDSTIGILEEVRERGAVSFEYDVVPGVSSVSALVARHRTGLNRVARPVQITTGRRLAEGFPEGVDDVVVMLDAHQTFRQYADEDIDIYWGAYIGTPDEILVSGPIGEAAPRIERLRAEARERKGWIMDTYLLRRNPKE</sequence>
<proteinExistence type="predicted"/>
<keyword evidence="3" id="KW-0489">Methyltransferase</keyword>
<organism evidence="7 8">
    <name type="scientific">Streptomyces coacervatus</name>
    <dbReference type="NCBI Taxonomy" id="647381"/>
    <lineage>
        <taxon>Bacteria</taxon>
        <taxon>Bacillati</taxon>
        <taxon>Actinomycetota</taxon>
        <taxon>Actinomycetes</taxon>
        <taxon>Kitasatosporales</taxon>
        <taxon>Streptomycetaceae</taxon>
        <taxon>Streptomyces</taxon>
    </lineage>
</organism>
<dbReference type="SUPFAM" id="SSF53790">
    <property type="entry name" value="Tetrapyrrole methylase"/>
    <property type="match status" value="1"/>
</dbReference>
<dbReference type="NCBIfam" id="TIGR02434">
    <property type="entry name" value="CobF"/>
    <property type="match status" value="1"/>
</dbReference>
<evidence type="ECO:0000256" key="2">
    <source>
        <dbReference type="ARBA" id="ARBA00022573"/>
    </source>
</evidence>
<dbReference type="InterPro" id="IPR035996">
    <property type="entry name" value="4pyrrol_Methylase_sf"/>
</dbReference>
<comment type="caution">
    <text evidence="7">The sequence shown here is derived from an EMBL/GenBank/DDBJ whole genome shotgun (WGS) entry which is preliminary data.</text>
</comment>
<dbReference type="Gene3D" id="3.40.1010.10">
    <property type="entry name" value="Cobalt-precorrin-4 Transmethylase, Domain 1"/>
    <property type="match status" value="1"/>
</dbReference>
<accession>A0ABP7J6Y2</accession>
<evidence type="ECO:0000313" key="7">
    <source>
        <dbReference type="EMBL" id="GAA3836206.1"/>
    </source>
</evidence>
<evidence type="ECO:0000256" key="5">
    <source>
        <dbReference type="ARBA" id="ARBA00022691"/>
    </source>
</evidence>
<keyword evidence="2" id="KW-0169">Cobalamin biosynthesis</keyword>
<dbReference type="Proteomes" id="UP001501009">
    <property type="component" value="Unassembled WGS sequence"/>
</dbReference>
<dbReference type="PANTHER" id="PTHR43467">
    <property type="entry name" value="COBALT-PRECORRIN-2 C(20)-METHYLTRANSFERASE"/>
    <property type="match status" value="1"/>
</dbReference>
<reference evidence="8" key="1">
    <citation type="journal article" date="2019" name="Int. J. Syst. Evol. Microbiol.">
        <title>The Global Catalogue of Microorganisms (GCM) 10K type strain sequencing project: providing services to taxonomists for standard genome sequencing and annotation.</title>
        <authorList>
            <consortium name="The Broad Institute Genomics Platform"/>
            <consortium name="The Broad Institute Genome Sequencing Center for Infectious Disease"/>
            <person name="Wu L."/>
            <person name="Ma J."/>
        </authorList>
    </citation>
    <scope>NUCLEOTIDE SEQUENCE [LARGE SCALE GENOMIC DNA]</scope>
    <source>
        <strain evidence="8">JCM 17138</strain>
    </source>
</reference>
<comment type="pathway">
    <text evidence="1">Cofactor biosynthesis; adenosylcobalamin biosynthesis.</text>
</comment>
<dbReference type="EMBL" id="BAABDE010000033">
    <property type="protein sequence ID" value="GAA3836206.1"/>
    <property type="molecule type" value="Genomic_DNA"/>
</dbReference>
<dbReference type="InterPro" id="IPR014777">
    <property type="entry name" value="4pyrrole_Mease_sub1"/>
</dbReference>
<evidence type="ECO:0000259" key="6">
    <source>
        <dbReference type="Pfam" id="PF00590"/>
    </source>
</evidence>
<gene>
    <name evidence="7" type="primary">cobF</name>
    <name evidence="7" type="ORF">GCM10022403_081010</name>
</gene>